<organism evidence="2 3">
    <name type="scientific">Timema podura</name>
    <name type="common">Walking stick</name>
    <dbReference type="NCBI Taxonomy" id="61482"/>
    <lineage>
        <taxon>Eukaryota</taxon>
        <taxon>Metazoa</taxon>
        <taxon>Ecdysozoa</taxon>
        <taxon>Arthropoda</taxon>
        <taxon>Hexapoda</taxon>
        <taxon>Insecta</taxon>
        <taxon>Pterygota</taxon>
        <taxon>Neoptera</taxon>
        <taxon>Polyneoptera</taxon>
        <taxon>Phasmatodea</taxon>
        <taxon>Timematodea</taxon>
        <taxon>Timematoidea</taxon>
        <taxon>Timematidae</taxon>
        <taxon>Timema</taxon>
    </lineage>
</organism>
<name>A0ABN7NQV9_TIMPD</name>
<feature type="region of interest" description="Disordered" evidence="1">
    <location>
        <begin position="291"/>
        <end position="343"/>
    </location>
</feature>
<evidence type="ECO:0000313" key="2">
    <source>
        <dbReference type="EMBL" id="CAG2055430.1"/>
    </source>
</evidence>
<feature type="non-terminal residue" evidence="2">
    <location>
        <position position="425"/>
    </location>
</feature>
<proteinExistence type="predicted"/>
<dbReference type="Proteomes" id="UP001153148">
    <property type="component" value="Unassembled WGS sequence"/>
</dbReference>
<evidence type="ECO:0000313" key="3">
    <source>
        <dbReference type="Proteomes" id="UP001153148"/>
    </source>
</evidence>
<feature type="compositionally biased region" description="Pro residues" evidence="1">
    <location>
        <begin position="331"/>
        <end position="343"/>
    </location>
</feature>
<dbReference type="EMBL" id="CAJPIN010002462">
    <property type="protein sequence ID" value="CAG2055430.1"/>
    <property type="molecule type" value="Genomic_DNA"/>
</dbReference>
<protein>
    <submittedName>
        <fullName evidence="2">Uncharacterized protein</fullName>
    </submittedName>
</protein>
<sequence length="425" mass="47137">MALPSALTERLFHPLNLQFRPLSLLRRPSHPQPLLSTSHIIRIRLVTRVIHLLHFQWVAITTFLIQTNLQPTHLRPKTHHGPLTFFPTKASRSHMWPAGRANHTSLYLVVTASHHRLYTFDNQSQPVYYSYFGQNQSSTDSLDQGQSSAMYAPIGQSPSPYAPIGQSEPLQYYTHEYHTQPPLVYYDPPMCTNQDTMYIANRMPCVTSYVWGNHPQPTPLHAPEAQNASPYVFGAQDHQDEAQENLSDVPVKLQQSAAPVYQKRSAMFAQGAQTQRPGSLNSALKKIIIKPSPNVYPPTAGTQRSNNKDKSSTLSAANPPEPQPASNQEAPIPPPPSAEVIPPPHGQLFYAVPNYYMPPQTSQVPGAETPQFSHTFVRQNSSAGIAPQVHILPETLMNGAINAASSAINTAKSVINNLRARPPTW</sequence>
<keyword evidence="3" id="KW-1185">Reference proteome</keyword>
<reference evidence="2" key="1">
    <citation type="submission" date="2021-03" db="EMBL/GenBank/DDBJ databases">
        <authorList>
            <person name="Tran Van P."/>
        </authorList>
    </citation>
    <scope>NUCLEOTIDE SEQUENCE</scope>
</reference>
<accession>A0ABN7NQV9</accession>
<comment type="caution">
    <text evidence="2">The sequence shown here is derived from an EMBL/GenBank/DDBJ whole genome shotgun (WGS) entry which is preliminary data.</text>
</comment>
<evidence type="ECO:0000256" key="1">
    <source>
        <dbReference type="SAM" id="MobiDB-lite"/>
    </source>
</evidence>
<gene>
    <name evidence="2" type="ORF">TPAB3V08_LOCUS2433</name>
</gene>